<keyword evidence="2" id="KW-1185">Reference proteome</keyword>
<dbReference type="AlphaFoldDB" id="A0A7W3LVY1"/>
<evidence type="ECO:0000313" key="2">
    <source>
        <dbReference type="Proteomes" id="UP000572680"/>
    </source>
</evidence>
<organism evidence="1 2">
    <name type="scientific">Actinomadura namibiensis</name>
    <dbReference type="NCBI Taxonomy" id="182080"/>
    <lineage>
        <taxon>Bacteria</taxon>
        <taxon>Bacillati</taxon>
        <taxon>Actinomycetota</taxon>
        <taxon>Actinomycetes</taxon>
        <taxon>Streptosporangiales</taxon>
        <taxon>Thermomonosporaceae</taxon>
        <taxon>Actinomadura</taxon>
    </lineage>
</organism>
<dbReference type="Proteomes" id="UP000572680">
    <property type="component" value="Unassembled WGS sequence"/>
</dbReference>
<dbReference type="SUPFAM" id="SSF55729">
    <property type="entry name" value="Acyl-CoA N-acyltransferases (Nat)"/>
    <property type="match status" value="1"/>
</dbReference>
<proteinExistence type="predicted"/>
<dbReference type="EMBL" id="JACJIA010000011">
    <property type="protein sequence ID" value="MBA8955217.1"/>
    <property type="molecule type" value="Genomic_DNA"/>
</dbReference>
<accession>A0A7W3LVY1</accession>
<sequence>MREAARRPGAPRTLHAFPSARNAPSNALCRRLGFTLSGPCDFEYPRGSGTLMRSNAWVLDLTGPARR</sequence>
<reference evidence="1 2" key="1">
    <citation type="submission" date="2020-08" db="EMBL/GenBank/DDBJ databases">
        <title>Genomic Encyclopedia of Type Strains, Phase IV (KMG-IV): sequencing the most valuable type-strain genomes for metagenomic binning, comparative biology and taxonomic classification.</title>
        <authorList>
            <person name="Goeker M."/>
        </authorList>
    </citation>
    <scope>NUCLEOTIDE SEQUENCE [LARGE SCALE GENOMIC DNA]</scope>
    <source>
        <strain evidence="1 2">DSM 44197</strain>
    </source>
</reference>
<comment type="caution">
    <text evidence="1">The sequence shown here is derived from an EMBL/GenBank/DDBJ whole genome shotgun (WGS) entry which is preliminary data.</text>
</comment>
<name>A0A7W3LVY1_ACTNM</name>
<gene>
    <name evidence="1" type="ORF">HNR61_006891</name>
</gene>
<dbReference type="InterPro" id="IPR016181">
    <property type="entry name" value="Acyl_CoA_acyltransferase"/>
</dbReference>
<evidence type="ECO:0000313" key="1">
    <source>
        <dbReference type="EMBL" id="MBA8955217.1"/>
    </source>
</evidence>
<keyword evidence="1" id="KW-0808">Transferase</keyword>
<protein>
    <submittedName>
        <fullName evidence="1">RimJ/RimL family protein N-acetyltransferase</fullName>
    </submittedName>
</protein>
<dbReference type="GO" id="GO:0016740">
    <property type="term" value="F:transferase activity"/>
    <property type="evidence" value="ECO:0007669"/>
    <property type="project" value="UniProtKB-KW"/>
</dbReference>